<name>A0ACB9PK22_BAUVA</name>
<sequence>MDKIEHFSHRHPLVLQQSEQKTDDEKEQRLCSGCEEPISGACYCCLDCDDNFILHKSCVELPRQLKRPTHPRHPLILLSKPPYPCICSLCRRRIRKFVYHCSLCQYDLDIACASLCGLIEDGHKHSFISLKRPIEFPCYACGVTEADGFPFLCTVCQIWVHPTCAQLPQTIKIVSHNHNLNLNFSLHKVYGFKNMLCKVCNINMSSSCAGYFCSECTYPVHLKCAAQAEQEQSKGDSKSEMLEYIEHDETGNPYKVIKLGEDGRVEEIKHFSHHHALKLVEQQRHQDADKLCDGCIQPISPPFFACAQNCSFLLHKNCSELPRTIERPCHQHPLNLLFKAPHFEGIFRCDNCKLFCNGFVYRCEECQFDLDIRCGSLPETLVHENHEHPLLLNKTTSAKICKGCNRRSRHVFVCQVCDGFAIDYGCATLPSKTWHIYDKHPLNLTYGHALDLTYSLDADFIDDFSERNCEICKENMVPTQWSYDCEDCNFSAHPHCVVGKSNYVKFGSSFMYDAHSHPLTLVEKIRGSPACGVCGERCVGWGVECGQCSFYMHREGVCFWEQFKDSAGLLSRGKVRTRLAANVLAVTPNVTNK</sequence>
<accession>A0ACB9PK22</accession>
<gene>
    <name evidence="1" type="ORF">L6164_009464</name>
</gene>
<reference evidence="1 2" key="1">
    <citation type="journal article" date="2022" name="DNA Res.">
        <title>Chromosomal-level genome assembly of the orchid tree Bauhinia variegata (Leguminosae; Cercidoideae) supports the allotetraploid origin hypothesis of Bauhinia.</title>
        <authorList>
            <person name="Zhong Y."/>
            <person name="Chen Y."/>
            <person name="Zheng D."/>
            <person name="Pang J."/>
            <person name="Liu Y."/>
            <person name="Luo S."/>
            <person name="Meng S."/>
            <person name="Qian L."/>
            <person name="Wei D."/>
            <person name="Dai S."/>
            <person name="Zhou R."/>
        </authorList>
    </citation>
    <scope>NUCLEOTIDE SEQUENCE [LARGE SCALE GENOMIC DNA]</scope>
    <source>
        <strain evidence="1">BV-YZ2020</strain>
    </source>
</reference>
<keyword evidence="2" id="KW-1185">Reference proteome</keyword>
<protein>
    <submittedName>
        <fullName evidence="1">Uncharacterized protein</fullName>
    </submittedName>
</protein>
<dbReference type="Proteomes" id="UP000828941">
    <property type="component" value="Chromosome 4"/>
</dbReference>
<comment type="caution">
    <text evidence="1">The sequence shown here is derived from an EMBL/GenBank/DDBJ whole genome shotgun (WGS) entry which is preliminary data.</text>
</comment>
<organism evidence="1 2">
    <name type="scientific">Bauhinia variegata</name>
    <name type="common">Purple orchid tree</name>
    <name type="synonym">Phanera variegata</name>
    <dbReference type="NCBI Taxonomy" id="167791"/>
    <lineage>
        <taxon>Eukaryota</taxon>
        <taxon>Viridiplantae</taxon>
        <taxon>Streptophyta</taxon>
        <taxon>Embryophyta</taxon>
        <taxon>Tracheophyta</taxon>
        <taxon>Spermatophyta</taxon>
        <taxon>Magnoliopsida</taxon>
        <taxon>eudicotyledons</taxon>
        <taxon>Gunneridae</taxon>
        <taxon>Pentapetalae</taxon>
        <taxon>rosids</taxon>
        <taxon>fabids</taxon>
        <taxon>Fabales</taxon>
        <taxon>Fabaceae</taxon>
        <taxon>Cercidoideae</taxon>
        <taxon>Cercideae</taxon>
        <taxon>Bauhiniinae</taxon>
        <taxon>Bauhinia</taxon>
    </lineage>
</organism>
<dbReference type="EMBL" id="CM039429">
    <property type="protein sequence ID" value="KAI4348786.1"/>
    <property type="molecule type" value="Genomic_DNA"/>
</dbReference>
<evidence type="ECO:0000313" key="1">
    <source>
        <dbReference type="EMBL" id="KAI4348786.1"/>
    </source>
</evidence>
<evidence type="ECO:0000313" key="2">
    <source>
        <dbReference type="Proteomes" id="UP000828941"/>
    </source>
</evidence>
<proteinExistence type="predicted"/>